<feature type="domain" description="SWIM-type" evidence="2">
    <location>
        <begin position="113"/>
        <end position="174"/>
    </location>
</feature>
<evidence type="ECO:0000259" key="2">
    <source>
        <dbReference type="PROSITE" id="PS50966"/>
    </source>
</evidence>
<organism evidence="3 4">
    <name type="scientific">Septoria linicola</name>
    <dbReference type="NCBI Taxonomy" id="215465"/>
    <lineage>
        <taxon>Eukaryota</taxon>
        <taxon>Fungi</taxon>
        <taxon>Dikarya</taxon>
        <taxon>Ascomycota</taxon>
        <taxon>Pezizomycotina</taxon>
        <taxon>Dothideomycetes</taxon>
        <taxon>Dothideomycetidae</taxon>
        <taxon>Mycosphaerellales</taxon>
        <taxon>Mycosphaerellaceae</taxon>
        <taxon>Septoria</taxon>
    </lineage>
</organism>
<gene>
    <name evidence="3" type="ORF">Slin15195_G033000</name>
</gene>
<dbReference type="InterPro" id="IPR007527">
    <property type="entry name" value="Znf_SWIM"/>
</dbReference>
<evidence type="ECO:0000313" key="4">
    <source>
        <dbReference type="Proteomes" id="UP001056384"/>
    </source>
</evidence>
<keyword evidence="1" id="KW-0479">Metal-binding</keyword>
<proteinExistence type="predicted"/>
<evidence type="ECO:0000256" key="1">
    <source>
        <dbReference type="PROSITE-ProRule" id="PRU00325"/>
    </source>
</evidence>
<sequence>MASQDITPRQWATSLIKSIPPAGANAAQVANPLQDLPSDGRNILLTLYALFEKELLPALDLLDRNLVSRLRVTCSAGVAEQAEQVDGKPGFYLVRSAQQHNHRNPNYEHVNYYEVRLEAWSCSCPAFTFSAFPATDYETDAQHSEHMPQLIGGLTLGEDMPVCKHLLACVLIEHCSVFAHFVHEKVVSLEELAGWSAGWGD</sequence>
<dbReference type="OrthoDB" id="5413281at2759"/>
<keyword evidence="4" id="KW-1185">Reference proteome</keyword>
<accession>A0A9Q9EFP4</accession>
<dbReference type="PROSITE" id="PS50966">
    <property type="entry name" value="ZF_SWIM"/>
    <property type="match status" value="1"/>
</dbReference>
<dbReference type="AlphaFoldDB" id="A0A9Q9EFP4"/>
<keyword evidence="1" id="KW-0862">Zinc</keyword>
<evidence type="ECO:0000313" key="3">
    <source>
        <dbReference type="EMBL" id="USW49981.1"/>
    </source>
</evidence>
<name>A0A9Q9EFP4_9PEZI</name>
<keyword evidence="1" id="KW-0863">Zinc-finger</keyword>
<dbReference type="EMBL" id="CP099419">
    <property type="protein sequence ID" value="USW49981.1"/>
    <property type="molecule type" value="Genomic_DNA"/>
</dbReference>
<protein>
    <submittedName>
        <fullName evidence="3">Zinc finger, SWIM-type</fullName>
    </submittedName>
</protein>
<dbReference type="Proteomes" id="UP001056384">
    <property type="component" value="Chromosome 2"/>
</dbReference>
<dbReference type="GO" id="GO:0008270">
    <property type="term" value="F:zinc ion binding"/>
    <property type="evidence" value="ECO:0007669"/>
    <property type="project" value="UniProtKB-KW"/>
</dbReference>
<reference evidence="3" key="1">
    <citation type="submission" date="2022-06" db="EMBL/GenBank/DDBJ databases">
        <title>Complete genome sequences of two strains of the flax pathogen Septoria linicola.</title>
        <authorList>
            <person name="Lapalu N."/>
            <person name="Simon A."/>
            <person name="Demenou B."/>
            <person name="Paumier D."/>
            <person name="Guillot M.-P."/>
            <person name="Gout L."/>
            <person name="Valade R."/>
        </authorList>
    </citation>
    <scope>NUCLEOTIDE SEQUENCE</scope>
    <source>
        <strain evidence="3">SE15195</strain>
    </source>
</reference>